<dbReference type="Proteomes" id="UP000022645">
    <property type="component" value="Unassembled WGS sequence"/>
</dbReference>
<dbReference type="NCBIfam" id="TIGR03063">
    <property type="entry name" value="srtB_target"/>
    <property type="match status" value="1"/>
</dbReference>
<dbReference type="Gene3D" id="2.60.40.740">
    <property type="match status" value="1"/>
</dbReference>
<dbReference type="Pfam" id="PF17961">
    <property type="entry name" value="Big_8"/>
    <property type="match status" value="1"/>
</dbReference>
<keyword evidence="6" id="KW-0472">Membrane</keyword>
<dbReference type="SUPFAM" id="SSF49401">
    <property type="entry name" value="Bacterial adhesins"/>
    <property type="match status" value="2"/>
</dbReference>
<keyword evidence="4" id="KW-0732">Signal</keyword>
<keyword evidence="2" id="KW-0134">Cell wall</keyword>
<evidence type="ECO:0000313" key="10">
    <source>
        <dbReference type="EMBL" id="EUC52437.1"/>
    </source>
</evidence>
<sequence length="565" mass="61471">MKKKRWFGILMSLLIGFGSLFQCGASLIYADELSNVITGASITDTSGNPITGTIAAWHAFRINADYILPNNSVHEGDTTTITLPVGVVPASPNAFEIKDGSNVIATGRVVDGKPGKVILTYTSYVEGKSDIRGKFFFNVQIDNSVYTSAQQIPVNLTVNGETVPAGAVNYKLGEASLQPVIKSGWMWSQDSTVGIYQIKINQENKELINAKITDTLLNPGVTYIPGTVEVFQGKWEMTPSGDDVKMTDPVTVTSQYADKITYNGSGFTINIGNLPAGTGLWFRYRVKLAYQPIAGEKFVNRATFTNDGKTYNHSSSYQIYEAGGSGEGYVFSLVIKKTDTQGNPLKGAIFDVIRVRSGQVVGRITSDEKGQCSLKDMLKDKYIIREVKAPHGFIKSADIVVDAEDFDSATKTALKTIPNTPENTSVAVTKKWIGKEGDSAKIYLYADGEKAGAVTLNKSNSWQHTFVNLKKYNDGREIVYTVKEERLPGYTTSITGDAEAGFIVTNTEDAWETPKTPKPNNSNTVKITATHVPKTGDSSNILLYGAALLGSIAVIAFSLWRRKQS</sequence>
<reference evidence="10 11" key="1">
    <citation type="submission" date="2014-01" db="EMBL/GenBank/DDBJ databases">
        <authorList>
            <person name="Durkin A.S."/>
            <person name="McCorrison J."/>
            <person name="Torralba M."/>
            <person name="Gillis M."/>
            <person name="Haft D.H."/>
            <person name="Methe B."/>
            <person name="Sutton G."/>
            <person name="Nelson K.E."/>
        </authorList>
    </citation>
    <scope>NUCLEOTIDE SEQUENCE [LARGE SCALE GENOMIC DNA]</scope>
    <source>
        <strain evidence="10 11">ATCC 33093</strain>
    </source>
</reference>
<organism evidence="10 11">
    <name type="scientific">Mogibacterium timidum ATCC 33093</name>
    <dbReference type="NCBI Taxonomy" id="1401079"/>
    <lineage>
        <taxon>Bacteria</taxon>
        <taxon>Bacillati</taxon>
        <taxon>Bacillota</taxon>
        <taxon>Clostridia</taxon>
        <taxon>Peptostreptococcales</taxon>
        <taxon>Anaerovoracaceae</taxon>
        <taxon>Mogibacterium</taxon>
    </lineage>
</organism>
<dbReference type="AlphaFoldDB" id="X8IS08"/>
<feature type="domain" description="CNA-B" evidence="7">
    <location>
        <begin position="426"/>
        <end position="507"/>
    </location>
</feature>
<dbReference type="Gene3D" id="2.60.40.1280">
    <property type="match status" value="1"/>
</dbReference>
<dbReference type="Pfam" id="PF05738">
    <property type="entry name" value="Cna_B"/>
    <property type="match status" value="1"/>
</dbReference>
<evidence type="ECO:0000259" key="8">
    <source>
        <dbReference type="Pfam" id="PF17802"/>
    </source>
</evidence>
<dbReference type="RefSeq" id="WP_009644288.1">
    <property type="nucleotide sequence ID" value="NZ_JALU01000016.1"/>
</dbReference>
<keyword evidence="6" id="KW-1133">Transmembrane helix</keyword>
<accession>X8IS08</accession>
<dbReference type="InterPro" id="IPR008966">
    <property type="entry name" value="Adhesion_dom_sf"/>
</dbReference>
<evidence type="ECO:0000259" key="7">
    <source>
        <dbReference type="Pfam" id="PF05738"/>
    </source>
</evidence>
<dbReference type="GO" id="GO:0007155">
    <property type="term" value="P:cell adhesion"/>
    <property type="evidence" value="ECO:0007669"/>
    <property type="project" value="InterPro"/>
</dbReference>
<evidence type="ECO:0000256" key="1">
    <source>
        <dbReference type="ARBA" id="ARBA00004168"/>
    </source>
</evidence>
<keyword evidence="5" id="KW-0572">Peptidoglycan-anchor</keyword>
<evidence type="ECO:0000256" key="3">
    <source>
        <dbReference type="ARBA" id="ARBA00022525"/>
    </source>
</evidence>
<evidence type="ECO:0000256" key="2">
    <source>
        <dbReference type="ARBA" id="ARBA00022512"/>
    </source>
</evidence>
<feature type="domain" description="SDR-like Ig" evidence="9">
    <location>
        <begin position="54"/>
        <end position="148"/>
    </location>
</feature>
<keyword evidence="6" id="KW-0812">Transmembrane</keyword>
<gene>
    <name evidence="10" type="ORF">HMPREF0581_1172</name>
</gene>
<dbReference type="Gene3D" id="2.60.40.10">
    <property type="entry name" value="Immunoglobulins"/>
    <property type="match status" value="1"/>
</dbReference>
<dbReference type="PATRIC" id="fig|1401079.3.peg.868"/>
<name>X8IS08_9FIRM</name>
<evidence type="ECO:0000256" key="5">
    <source>
        <dbReference type="ARBA" id="ARBA00023088"/>
    </source>
</evidence>
<evidence type="ECO:0000313" key="11">
    <source>
        <dbReference type="Proteomes" id="UP000022645"/>
    </source>
</evidence>
<feature type="transmembrane region" description="Helical" evidence="6">
    <location>
        <begin position="541"/>
        <end position="560"/>
    </location>
</feature>
<dbReference type="CDD" id="cd00222">
    <property type="entry name" value="CollagenBindB"/>
    <property type="match status" value="1"/>
</dbReference>
<dbReference type="Gene3D" id="2.60.40.1140">
    <property type="entry name" value="Collagen-binding surface protein Cna, B-type domain"/>
    <property type="match status" value="1"/>
</dbReference>
<dbReference type="InterPro" id="IPR008454">
    <property type="entry name" value="Collagen-bd_Cna-like_B-typ_dom"/>
</dbReference>
<dbReference type="InterPro" id="IPR041033">
    <property type="entry name" value="SpaA_PFL_dom_1"/>
</dbReference>
<evidence type="ECO:0000259" key="9">
    <source>
        <dbReference type="Pfam" id="PF17961"/>
    </source>
</evidence>
<keyword evidence="3" id="KW-0964">Secreted</keyword>
<dbReference type="SUPFAM" id="SSF49478">
    <property type="entry name" value="Cna protein B-type domain"/>
    <property type="match status" value="1"/>
</dbReference>
<proteinExistence type="predicted"/>
<evidence type="ECO:0000256" key="4">
    <source>
        <dbReference type="ARBA" id="ARBA00022729"/>
    </source>
</evidence>
<dbReference type="EMBL" id="JALU01000016">
    <property type="protein sequence ID" value="EUC52437.1"/>
    <property type="molecule type" value="Genomic_DNA"/>
</dbReference>
<dbReference type="InterPro" id="IPR041171">
    <property type="entry name" value="SDR_Ig"/>
</dbReference>
<dbReference type="InterPro" id="IPR017502">
    <property type="entry name" value="Sortase_SrtB_target"/>
</dbReference>
<dbReference type="InterPro" id="IPR013783">
    <property type="entry name" value="Ig-like_fold"/>
</dbReference>
<dbReference type="NCBIfam" id="TIGR01167">
    <property type="entry name" value="LPXTG_anchor"/>
    <property type="match status" value="1"/>
</dbReference>
<dbReference type="InterPro" id="IPR011252">
    <property type="entry name" value="Fibrogen-bd_dom1"/>
</dbReference>
<protein>
    <submittedName>
        <fullName evidence="10">LPXTG cell wall anchor domain protein</fullName>
    </submittedName>
</protein>
<feature type="domain" description="SpaA-like prealbumin fold" evidence="8">
    <location>
        <begin position="332"/>
        <end position="404"/>
    </location>
</feature>
<evidence type="ECO:0000256" key="6">
    <source>
        <dbReference type="SAM" id="Phobius"/>
    </source>
</evidence>
<comment type="caution">
    <text evidence="10">The sequence shown here is derived from an EMBL/GenBank/DDBJ whole genome shotgun (WGS) entry which is preliminary data.</text>
</comment>
<dbReference type="Pfam" id="PF17802">
    <property type="entry name" value="SpaA"/>
    <property type="match status" value="1"/>
</dbReference>
<comment type="subcellular location">
    <subcellularLocation>
        <location evidence="1">Secreted</location>
        <location evidence="1">Cell wall</location>
        <topology evidence="1">Peptidoglycan-anchor</topology>
    </subcellularLocation>
</comment>